<comment type="caution">
    <text evidence="1">The sequence shown here is derived from an EMBL/GenBank/DDBJ whole genome shotgun (WGS) entry which is preliminary data.</text>
</comment>
<gene>
    <name evidence="1" type="ORF">HLB09_03200</name>
    <name evidence="2" type="ORF">HLB09_05310</name>
</gene>
<organism evidence="1 3">
    <name type="scientific">Pseudokineococcus marinus</name>
    <dbReference type="NCBI Taxonomy" id="351215"/>
    <lineage>
        <taxon>Bacteria</taxon>
        <taxon>Bacillati</taxon>
        <taxon>Actinomycetota</taxon>
        <taxon>Actinomycetes</taxon>
        <taxon>Kineosporiales</taxon>
        <taxon>Kineosporiaceae</taxon>
        <taxon>Pseudokineococcus</taxon>
    </lineage>
</organism>
<dbReference type="Proteomes" id="UP000555552">
    <property type="component" value="Unassembled WGS sequence"/>
</dbReference>
<protein>
    <submittedName>
        <fullName evidence="1">Uncharacterized protein</fullName>
    </submittedName>
</protein>
<dbReference type="AlphaFoldDB" id="A0A849BX62"/>
<keyword evidence="3" id="KW-1185">Reference proteome</keyword>
<name>A0A849BX62_9ACTN</name>
<reference evidence="1 3" key="1">
    <citation type="submission" date="2020-05" db="EMBL/GenBank/DDBJ databases">
        <title>MicrobeNet Type strains.</title>
        <authorList>
            <person name="Nicholson A.C."/>
        </authorList>
    </citation>
    <scope>NUCLEOTIDE SEQUENCE [LARGE SCALE GENOMIC DNA]</scope>
    <source>
        <strain evidence="1 3">JCM 14547</strain>
    </source>
</reference>
<accession>A0A849BX62</accession>
<sequence>MRRTPTPQVALLLPAPLDADVDGLLADGHFTRAVRLVRERSGTDLLTATRAVRHRQDDQQLP</sequence>
<evidence type="ECO:0000313" key="1">
    <source>
        <dbReference type="EMBL" id="NNH22108.1"/>
    </source>
</evidence>
<dbReference type="EMBL" id="JABEMA010000047">
    <property type="protein sequence ID" value="NNH22517.1"/>
    <property type="molecule type" value="Genomic_DNA"/>
</dbReference>
<proteinExistence type="predicted"/>
<evidence type="ECO:0000313" key="3">
    <source>
        <dbReference type="Proteomes" id="UP000555552"/>
    </source>
</evidence>
<evidence type="ECO:0000313" key="2">
    <source>
        <dbReference type="EMBL" id="NNH22517.1"/>
    </source>
</evidence>
<dbReference type="EMBL" id="JABEMA010000020">
    <property type="protein sequence ID" value="NNH22108.1"/>
    <property type="molecule type" value="Genomic_DNA"/>
</dbReference>
<dbReference type="RefSeq" id="WP_171201962.1">
    <property type="nucleotide sequence ID" value="NZ_BAAANP010000089.1"/>
</dbReference>